<evidence type="ECO:0000256" key="1">
    <source>
        <dbReference type="SAM" id="MobiDB-lite"/>
    </source>
</evidence>
<name>A0A1J1HXQ4_9DIPT</name>
<feature type="region of interest" description="Disordered" evidence="1">
    <location>
        <begin position="49"/>
        <end position="72"/>
    </location>
</feature>
<dbReference type="AlphaFoldDB" id="A0A1J1HXQ4"/>
<proteinExistence type="predicted"/>
<dbReference type="EMBL" id="CVRI01000025">
    <property type="protein sequence ID" value="CRK92330.1"/>
    <property type="molecule type" value="Genomic_DNA"/>
</dbReference>
<gene>
    <name evidence="2" type="ORF">CLUMA_CG005884</name>
</gene>
<organism evidence="2 3">
    <name type="scientific">Clunio marinus</name>
    <dbReference type="NCBI Taxonomy" id="568069"/>
    <lineage>
        <taxon>Eukaryota</taxon>
        <taxon>Metazoa</taxon>
        <taxon>Ecdysozoa</taxon>
        <taxon>Arthropoda</taxon>
        <taxon>Hexapoda</taxon>
        <taxon>Insecta</taxon>
        <taxon>Pterygota</taxon>
        <taxon>Neoptera</taxon>
        <taxon>Endopterygota</taxon>
        <taxon>Diptera</taxon>
        <taxon>Nematocera</taxon>
        <taxon>Chironomoidea</taxon>
        <taxon>Chironomidae</taxon>
        <taxon>Clunio</taxon>
    </lineage>
</organism>
<accession>A0A1J1HXQ4</accession>
<dbReference type="Proteomes" id="UP000183832">
    <property type="component" value="Unassembled WGS sequence"/>
</dbReference>
<reference evidence="2 3" key="1">
    <citation type="submission" date="2015-04" db="EMBL/GenBank/DDBJ databases">
        <authorList>
            <person name="Syromyatnikov M.Y."/>
            <person name="Popov V.N."/>
        </authorList>
    </citation>
    <scope>NUCLEOTIDE SEQUENCE [LARGE SCALE GENOMIC DNA]</scope>
</reference>
<evidence type="ECO:0000313" key="2">
    <source>
        <dbReference type="EMBL" id="CRK92330.1"/>
    </source>
</evidence>
<feature type="compositionally biased region" description="Basic and acidic residues" evidence="1">
    <location>
        <begin position="53"/>
        <end position="65"/>
    </location>
</feature>
<protein>
    <submittedName>
        <fullName evidence="2">CLUMA_CG005884, isoform A</fullName>
    </submittedName>
</protein>
<sequence length="72" mass="8466">MNIFPGLSHANSRHHTKDLFPNDFVYISKFVSQRRRNFLVRNLKTVRKGTTRSHVDLKESKKRETSGSCHPR</sequence>
<evidence type="ECO:0000313" key="3">
    <source>
        <dbReference type="Proteomes" id="UP000183832"/>
    </source>
</evidence>
<keyword evidence="3" id="KW-1185">Reference proteome</keyword>